<name>A0A0V7ZFL8_9CYAN</name>
<comment type="caution">
    <text evidence="2">The sequence shown here is derived from an EMBL/GenBank/DDBJ whole genome shotgun (WGS) entry which is preliminary data.</text>
</comment>
<feature type="signal peptide" evidence="1">
    <location>
        <begin position="1"/>
        <end position="25"/>
    </location>
</feature>
<dbReference type="EMBL" id="LMTZ01000140">
    <property type="protein sequence ID" value="KST63380.1"/>
    <property type="molecule type" value="Genomic_DNA"/>
</dbReference>
<organism evidence="2 3">
    <name type="scientific">Mastigocoleus testarum BC008</name>
    <dbReference type="NCBI Taxonomy" id="371196"/>
    <lineage>
        <taxon>Bacteria</taxon>
        <taxon>Bacillati</taxon>
        <taxon>Cyanobacteriota</taxon>
        <taxon>Cyanophyceae</taxon>
        <taxon>Nostocales</taxon>
        <taxon>Hapalosiphonaceae</taxon>
        <taxon>Mastigocoleus</taxon>
    </lineage>
</organism>
<proteinExistence type="predicted"/>
<dbReference type="OrthoDB" id="9788332at2"/>
<gene>
    <name evidence="2" type="ORF">BC008_39035</name>
</gene>
<dbReference type="Proteomes" id="UP000053372">
    <property type="component" value="Unassembled WGS sequence"/>
</dbReference>
<feature type="chain" id="PRO_5006890061" description="DUF2141 domain-containing protein" evidence="1">
    <location>
        <begin position="26"/>
        <end position="154"/>
    </location>
</feature>
<keyword evidence="3" id="KW-1185">Reference proteome</keyword>
<keyword evidence="1" id="KW-0732">Signal</keyword>
<evidence type="ECO:0000313" key="3">
    <source>
        <dbReference type="Proteomes" id="UP000053372"/>
    </source>
</evidence>
<sequence>MKKFPLSVLALIFLTNLLCLQSAKGIDSSSNLTVSIAGLKSHKGKICFSLFDSNKGFPGDKKKALEAKCVKIKDASVPFSLGSVKAGSYAVAMFHDVNDDGTLNRNVLGIPTEGFGFSGNPRVITGPPKFNESAVIVAGRNTNIDIQFQYFLGH</sequence>
<accession>A0A0V7ZFL8</accession>
<dbReference type="InterPro" id="IPR018673">
    <property type="entry name" value="DUF2141"/>
</dbReference>
<dbReference type="RefSeq" id="WP_036264809.1">
    <property type="nucleotide sequence ID" value="NZ_LMTZ01000140.1"/>
</dbReference>
<reference evidence="2 3" key="1">
    <citation type="journal article" date="2015" name="Genome Announc.">
        <title>Draft Genome of the Euendolithic (true boring) Cyanobacterium Mastigocoleus testarum strain BC008.</title>
        <authorList>
            <person name="Guida B.S."/>
            <person name="Garcia-Pichel F."/>
        </authorList>
    </citation>
    <scope>NUCLEOTIDE SEQUENCE [LARGE SCALE GENOMIC DNA]</scope>
    <source>
        <strain evidence="2 3">BC008</strain>
    </source>
</reference>
<dbReference type="Pfam" id="PF09912">
    <property type="entry name" value="DUF2141"/>
    <property type="match status" value="1"/>
</dbReference>
<protein>
    <recommendedName>
        <fullName evidence="4">DUF2141 domain-containing protein</fullName>
    </recommendedName>
</protein>
<evidence type="ECO:0008006" key="4">
    <source>
        <dbReference type="Google" id="ProtNLM"/>
    </source>
</evidence>
<evidence type="ECO:0000256" key="1">
    <source>
        <dbReference type="SAM" id="SignalP"/>
    </source>
</evidence>
<evidence type="ECO:0000313" key="2">
    <source>
        <dbReference type="EMBL" id="KST63380.1"/>
    </source>
</evidence>
<dbReference type="AlphaFoldDB" id="A0A0V7ZFL8"/>